<evidence type="ECO:0000313" key="12">
    <source>
        <dbReference type="Proteomes" id="UP000621492"/>
    </source>
</evidence>
<dbReference type="AlphaFoldDB" id="A0A9W5TWC4"/>
<dbReference type="GO" id="GO:0015297">
    <property type="term" value="F:antiporter activity"/>
    <property type="evidence" value="ECO:0007669"/>
    <property type="project" value="UniProtKB-KW"/>
</dbReference>
<keyword evidence="2" id="KW-0813">Transport</keyword>
<name>A0A9W5TWC4_9BACI</name>
<dbReference type="Pfam" id="PF00999">
    <property type="entry name" value="Na_H_Exchanger"/>
    <property type="match status" value="1"/>
</dbReference>
<dbReference type="Gene3D" id="3.30.70.1450">
    <property type="entry name" value="Regulator of K+ conductance, C-terminal domain"/>
    <property type="match status" value="1"/>
</dbReference>
<reference evidence="11" key="2">
    <citation type="submission" date="2020-09" db="EMBL/GenBank/DDBJ databases">
        <authorList>
            <person name="Sun Q."/>
            <person name="Zhou Y."/>
        </authorList>
    </citation>
    <scope>NUCLEOTIDE SEQUENCE</scope>
    <source>
        <strain evidence="11">CGMCC 1.15454</strain>
    </source>
</reference>
<protein>
    <submittedName>
        <fullName evidence="11">K+/H+ antiporter</fullName>
    </submittedName>
</protein>
<feature type="transmembrane region" description="Helical" evidence="9">
    <location>
        <begin position="55"/>
        <end position="73"/>
    </location>
</feature>
<feature type="transmembrane region" description="Helical" evidence="9">
    <location>
        <begin position="361"/>
        <end position="381"/>
    </location>
</feature>
<feature type="transmembrane region" description="Helical" evidence="9">
    <location>
        <begin position="298"/>
        <end position="320"/>
    </location>
</feature>
<keyword evidence="5 9" id="KW-0812">Transmembrane</keyword>
<evidence type="ECO:0000256" key="3">
    <source>
        <dbReference type="ARBA" id="ARBA00022449"/>
    </source>
</evidence>
<dbReference type="RefSeq" id="WP_102416170.1">
    <property type="nucleotide sequence ID" value="NZ_BMJD01000008.1"/>
</dbReference>
<sequence length="494" mass="53772">MDLNVETLIFLFSAMLIVGVLATKFSSRLGLPSLVLFLIVGMALNRFVFFENAEFAQLIGIFALIIILFDGGAHTKWDHVRPIIGAAGSLATFGVLITTLVTGFAAMYILNLSLLEGLLFGAIVGSTDAAAVFSVLGNKNIKRKLKSTLEAESGSNDPMAIFLTVAFIEMIQIPDSSIWSAIASFFVQMALGLIFGLILGKIIVLIINHIKLEAAGLYPVLAMGMAIFTYVITDLAGGSGLLAVYVMAVFVGNSDLMYRFTISRFNEGFSWMMQIVMFILLGLLVFPNQLVTITWQGILLSVILMFIARPIAVFLCMIFMKYSVKEKLFISWSGLKGAVPIVMATYPIVADVENGQLIFNTVFFVVLISALVQGSTLSWLATKLGLAGEKNDHESPSLELITLGNTKSEIMEVAITEQAASVNTSLTDLELPNDTLIIGIVRDNNLITPTGNSVIETGDTLYVLINKKIREKAKAALLGKKGKKEKKEKKNRKQ</sequence>
<feature type="transmembrane region" description="Helical" evidence="9">
    <location>
        <begin position="29"/>
        <end position="49"/>
    </location>
</feature>
<dbReference type="NCBIfam" id="NF003716">
    <property type="entry name" value="PRK05326.1-3"/>
    <property type="match status" value="1"/>
</dbReference>
<keyword evidence="6 9" id="KW-1133">Transmembrane helix</keyword>
<keyword evidence="3" id="KW-0050">Antiport</keyword>
<keyword evidence="4" id="KW-1003">Cell membrane</keyword>
<evidence type="ECO:0000256" key="8">
    <source>
        <dbReference type="ARBA" id="ARBA00023136"/>
    </source>
</evidence>
<dbReference type="InterPro" id="IPR036721">
    <property type="entry name" value="RCK_C_sf"/>
</dbReference>
<keyword evidence="8 9" id="KW-0472">Membrane</keyword>
<dbReference type="Proteomes" id="UP000621492">
    <property type="component" value="Unassembled WGS sequence"/>
</dbReference>
<dbReference type="GO" id="GO:0008324">
    <property type="term" value="F:monoatomic cation transmembrane transporter activity"/>
    <property type="evidence" value="ECO:0007669"/>
    <property type="project" value="InterPro"/>
</dbReference>
<evidence type="ECO:0000259" key="10">
    <source>
        <dbReference type="PROSITE" id="PS51202"/>
    </source>
</evidence>
<evidence type="ECO:0000256" key="6">
    <source>
        <dbReference type="ARBA" id="ARBA00022989"/>
    </source>
</evidence>
<proteinExistence type="predicted"/>
<feature type="transmembrane region" description="Helical" evidence="9">
    <location>
        <begin position="185"/>
        <end position="207"/>
    </location>
</feature>
<dbReference type="Gene3D" id="1.20.1530.20">
    <property type="match status" value="1"/>
</dbReference>
<feature type="transmembrane region" description="Helical" evidence="9">
    <location>
        <begin position="268"/>
        <end position="286"/>
    </location>
</feature>
<dbReference type="PROSITE" id="PS51202">
    <property type="entry name" value="RCK_C"/>
    <property type="match status" value="1"/>
</dbReference>
<feature type="transmembrane region" description="Helical" evidence="9">
    <location>
        <begin position="6"/>
        <end position="22"/>
    </location>
</feature>
<dbReference type="EMBL" id="BMJD01000008">
    <property type="protein sequence ID" value="GGB38734.1"/>
    <property type="molecule type" value="Genomic_DNA"/>
</dbReference>
<feature type="transmembrane region" description="Helical" evidence="9">
    <location>
        <begin position="329"/>
        <end position="349"/>
    </location>
</feature>
<evidence type="ECO:0000313" key="11">
    <source>
        <dbReference type="EMBL" id="GGB38734.1"/>
    </source>
</evidence>
<evidence type="ECO:0000256" key="5">
    <source>
        <dbReference type="ARBA" id="ARBA00022692"/>
    </source>
</evidence>
<dbReference type="SUPFAM" id="SSF116726">
    <property type="entry name" value="TrkA C-terminal domain-like"/>
    <property type="match status" value="1"/>
</dbReference>
<evidence type="ECO:0000256" key="2">
    <source>
        <dbReference type="ARBA" id="ARBA00022448"/>
    </source>
</evidence>
<evidence type="ECO:0000256" key="9">
    <source>
        <dbReference type="SAM" id="Phobius"/>
    </source>
</evidence>
<dbReference type="NCBIfam" id="NF003715">
    <property type="entry name" value="PRK05326.1-2"/>
    <property type="match status" value="1"/>
</dbReference>
<dbReference type="Pfam" id="PF02080">
    <property type="entry name" value="TrkA_C"/>
    <property type="match status" value="1"/>
</dbReference>
<dbReference type="InterPro" id="IPR006037">
    <property type="entry name" value="RCK_C"/>
</dbReference>
<dbReference type="InterPro" id="IPR006153">
    <property type="entry name" value="Cation/H_exchanger_TM"/>
</dbReference>
<comment type="caution">
    <text evidence="11">The sequence shown here is derived from an EMBL/GenBank/DDBJ whole genome shotgun (WGS) entry which is preliminary data.</text>
</comment>
<organism evidence="11 12">
    <name type="scientific">Lentibacillus populi</name>
    <dbReference type="NCBI Taxonomy" id="1827502"/>
    <lineage>
        <taxon>Bacteria</taxon>
        <taxon>Bacillati</taxon>
        <taxon>Bacillota</taxon>
        <taxon>Bacilli</taxon>
        <taxon>Bacillales</taxon>
        <taxon>Bacillaceae</taxon>
        <taxon>Lentibacillus</taxon>
    </lineage>
</organism>
<reference evidence="11" key="1">
    <citation type="journal article" date="2014" name="Int. J. Syst. Evol. Microbiol.">
        <title>Complete genome sequence of Corynebacterium casei LMG S-19264T (=DSM 44701T), isolated from a smear-ripened cheese.</title>
        <authorList>
            <consortium name="US DOE Joint Genome Institute (JGI-PGF)"/>
            <person name="Walter F."/>
            <person name="Albersmeier A."/>
            <person name="Kalinowski J."/>
            <person name="Ruckert C."/>
        </authorList>
    </citation>
    <scope>NUCLEOTIDE SEQUENCE</scope>
    <source>
        <strain evidence="11">CGMCC 1.15454</strain>
    </source>
</reference>
<feature type="domain" description="RCK C-terminal" evidence="10">
    <location>
        <begin position="398"/>
        <end position="481"/>
    </location>
</feature>
<dbReference type="GO" id="GO:0006813">
    <property type="term" value="P:potassium ion transport"/>
    <property type="evidence" value="ECO:0007669"/>
    <property type="project" value="InterPro"/>
</dbReference>
<dbReference type="GO" id="GO:1902600">
    <property type="term" value="P:proton transmembrane transport"/>
    <property type="evidence" value="ECO:0007669"/>
    <property type="project" value="InterPro"/>
</dbReference>
<evidence type="ECO:0000256" key="4">
    <source>
        <dbReference type="ARBA" id="ARBA00022475"/>
    </source>
</evidence>
<gene>
    <name evidence="11" type="ORF">GCM10011409_15310</name>
</gene>
<dbReference type="InterPro" id="IPR038770">
    <property type="entry name" value="Na+/solute_symporter_sf"/>
</dbReference>
<feature type="transmembrane region" description="Helical" evidence="9">
    <location>
        <begin position="85"/>
        <end position="111"/>
    </location>
</feature>
<dbReference type="PANTHER" id="PTHR32507">
    <property type="entry name" value="NA(+)/H(+) ANTIPORTER 1"/>
    <property type="match status" value="1"/>
</dbReference>
<feature type="transmembrane region" description="Helical" evidence="9">
    <location>
        <begin position="117"/>
        <end position="138"/>
    </location>
</feature>
<dbReference type="PANTHER" id="PTHR32507:SF7">
    <property type="entry name" value="K(+)_H(+) ANTIPORTER NHAP2"/>
    <property type="match status" value="1"/>
</dbReference>
<keyword evidence="12" id="KW-1185">Reference proteome</keyword>
<comment type="subcellular location">
    <subcellularLocation>
        <location evidence="1">Cell membrane</location>
        <topology evidence="1">Multi-pass membrane protein</topology>
    </subcellularLocation>
</comment>
<evidence type="ECO:0000256" key="1">
    <source>
        <dbReference type="ARBA" id="ARBA00004651"/>
    </source>
</evidence>
<dbReference type="GO" id="GO:0005886">
    <property type="term" value="C:plasma membrane"/>
    <property type="evidence" value="ECO:0007669"/>
    <property type="project" value="UniProtKB-SubCell"/>
</dbReference>
<keyword evidence="7" id="KW-0406">Ion transport</keyword>
<accession>A0A9W5TWC4</accession>
<evidence type="ECO:0000256" key="7">
    <source>
        <dbReference type="ARBA" id="ARBA00023065"/>
    </source>
</evidence>